<dbReference type="EMBL" id="JBHTBF010000001">
    <property type="protein sequence ID" value="MFC7315902.1"/>
    <property type="molecule type" value="Genomic_DNA"/>
</dbReference>
<organism evidence="1 2">
    <name type="scientific">Halomarina halobia</name>
    <dbReference type="NCBI Taxonomy" id="3033386"/>
    <lineage>
        <taxon>Archaea</taxon>
        <taxon>Methanobacteriati</taxon>
        <taxon>Methanobacteriota</taxon>
        <taxon>Stenosarchaea group</taxon>
        <taxon>Halobacteria</taxon>
        <taxon>Halobacteriales</taxon>
        <taxon>Natronomonadaceae</taxon>
        <taxon>Halomarina</taxon>
    </lineage>
</organism>
<proteinExistence type="predicted"/>
<evidence type="ECO:0008006" key="3">
    <source>
        <dbReference type="Google" id="ProtNLM"/>
    </source>
</evidence>
<dbReference type="Proteomes" id="UP001596547">
    <property type="component" value="Unassembled WGS sequence"/>
</dbReference>
<evidence type="ECO:0000313" key="1">
    <source>
        <dbReference type="EMBL" id="MFC7315902.1"/>
    </source>
</evidence>
<name>A0ABD6A695_9EURY</name>
<protein>
    <recommendedName>
        <fullName evidence="3">Transcription factor zinc-finger domain-containing protein</fullName>
    </recommendedName>
</protein>
<dbReference type="RefSeq" id="WP_276305303.1">
    <property type="nucleotide sequence ID" value="NZ_CP119992.1"/>
</dbReference>
<reference evidence="1 2" key="1">
    <citation type="journal article" date="2019" name="Int. J. Syst. Evol. Microbiol.">
        <title>The Global Catalogue of Microorganisms (GCM) 10K type strain sequencing project: providing services to taxonomists for standard genome sequencing and annotation.</title>
        <authorList>
            <consortium name="The Broad Institute Genomics Platform"/>
            <consortium name="The Broad Institute Genome Sequencing Center for Infectious Disease"/>
            <person name="Wu L."/>
            <person name="Ma J."/>
        </authorList>
    </citation>
    <scope>NUCLEOTIDE SEQUENCE [LARGE SCALE GENOMIC DNA]</scope>
    <source>
        <strain evidence="1 2">PSR21</strain>
    </source>
</reference>
<dbReference type="GeneID" id="79314881"/>
<accession>A0ABD6A695</accession>
<dbReference type="AlphaFoldDB" id="A0ABD6A695"/>
<gene>
    <name evidence="1" type="ORF">ACFQPE_03715</name>
</gene>
<comment type="caution">
    <text evidence="1">The sequence shown here is derived from an EMBL/GenBank/DDBJ whole genome shotgun (WGS) entry which is preliminary data.</text>
</comment>
<sequence length="56" mass="6364">MTCPRCDSTLERYALDGETALACRACGYLGVTVEHRSERRERESWEAALARFRRGG</sequence>
<evidence type="ECO:0000313" key="2">
    <source>
        <dbReference type="Proteomes" id="UP001596547"/>
    </source>
</evidence>
<keyword evidence="2" id="KW-1185">Reference proteome</keyword>